<evidence type="ECO:0000313" key="3">
    <source>
        <dbReference type="EMBL" id="CAD9669562.1"/>
    </source>
</evidence>
<dbReference type="InterPro" id="IPR021869">
    <property type="entry name" value="RNase_Zc3h12_NYN"/>
</dbReference>
<dbReference type="Gene3D" id="3.30.1370.10">
    <property type="entry name" value="K Homology domain, type 1"/>
    <property type="match status" value="1"/>
</dbReference>
<feature type="domain" description="K Homology" evidence="2">
    <location>
        <begin position="196"/>
        <end position="264"/>
    </location>
</feature>
<name>A0A7S2RFF5_9STRA</name>
<dbReference type="Pfam" id="PF00013">
    <property type="entry name" value="KH_1"/>
    <property type="match status" value="1"/>
</dbReference>
<proteinExistence type="predicted"/>
<evidence type="ECO:0000256" key="1">
    <source>
        <dbReference type="PROSITE-ProRule" id="PRU00117"/>
    </source>
</evidence>
<evidence type="ECO:0000259" key="2">
    <source>
        <dbReference type="SMART" id="SM00322"/>
    </source>
</evidence>
<dbReference type="GO" id="GO:0003723">
    <property type="term" value="F:RNA binding"/>
    <property type="evidence" value="ECO:0007669"/>
    <property type="project" value="UniProtKB-UniRule"/>
</dbReference>
<dbReference type="Pfam" id="PF11977">
    <property type="entry name" value="RNase_Zc3h12a"/>
    <property type="match status" value="1"/>
</dbReference>
<dbReference type="InterPro" id="IPR004087">
    <property type="entry name" value="KH_dom"/>
</dbReference>
<dbReference type="InterPro" id="IPR004088">
    <property type="entry name" value="KH_dom_type_1"/>
</dbReference>
<gene>
    <name evidence="3" type="ORF">QSP1433_LOCUS2866</name>
    <name evidence="4" type="ORF">QSP1433_LOCUS2867</name>
</gene>
<protein>
    <recommendedName>
        <fullName evidence="2">K Homology domain-containing protein</fullName>
    </recommendedName>
</protein>
<dbReference type="CDD" id="cd00105">
    <property type="entry name" value="KH-I"/>
    <property type="match status" value="1"/>
</dbReference>
<dbReference type="SUPFAM" id="SSF54791">
    <property type="entry name" value="Eukaryotic type KH-domain (KH-domain type I)"/>
    <property type="match status" value="1"/>
</dbReference>
<evidence type="ECO:0000313" key="4">
    <source>
        <dbReference type="EMBL" id="CAD9669565.1"/>
    </source>
</evidence>
<organism evidence="3">
    <name type="scientific">Mucochytrium quahogii</name>
    <dbReference type="NCBI Taxonomy" id="96639"/>
    <lineage>
        <taxon>Eukaryota</taxon>
        <taxon>Sar</taxon>
        <taxon>Stramenopiles</taxon>
        <taxon>Bigyra</taxon>
        <taxon>Labyrinthulomycetes</taxon>
        <taxon>Thraustochytrida</taxon>
        <taxon>Thraustochytriidae</taxon>
        <taxon>Mucochytrium</taxon>
    </lineage>
</organism>
<reference evidence="3" key="1">
    <citation type="submission" date="2021-01" db="EMBL/GenBank/DDBJ databases">
        <authorList>
            <person name="Corre E."/>
            <person name="Pelletier E."/>
            <person name="Niang G."/>
            <person name="Scheremetjew M."/>
            <person name="Finn R."/>
            <person name="Kale V."/>
            <person name="Holt S."/>
            <person name="Cochrane G."/>
            <person name="Meng A."/>
            <person name="Brown T."/>
            <person name="Cohen L."/>
        </authorList>
    </citation>
    <scope>NUCLEOTIDE SEQUENCE</scope>
    <source>
        <strain evidence="3">NY070348D</strain>
    </source>
</reference>
<sequence>MEYEQEVLPAPLSIVVDAANVAWGFAKSQPGWTDVPIKNKTRPPMLGLTLCFEFWKQYGVTPVAICPRWWFEKGNRTYTDDEATMQELRDAGMLFGSPSGEHDDVYIVDYAYRTDGYMVSNDKYRDHIKTRNLCENWATERRIGFMFIRNLFIPNPDDIKRLEEFCETHHKFVGGDALATSLLPPPPQNTVGPAVSEFKTEIRVPARVVGMIIGKQGSNLAKISNQTSTRIDIVDDGMESVVCIIGKSQDNVDQAARLVHQVYEPDGGSMDMSDGEDMEGQSQDSCFKEAPLSIAPGDPVSDIPVRKMYLQNAGELTHSRRAGYSEKSSFASIVQGQGGNSVEEPPLNIAKPDPLGGHTLTQGSGNPKQVSMMGLTPKRTNMAPAKLAGPDPVGWTPAQTVPSISYRMTRADEKKKTLREKESDELSL</sequence>
<dbReference type="PROSITE" id="PS50084">
    <property type="entry name" value="KH_TYPE_1"/>
    <property type="match status" value="1"/>
</dbReference>
<dbReference type="EMBL" id="HBHK01004776">
    <property type="protein sequence ID" value="CAD9669565.1"/>
    <property type="molecule type" value="Transcribed_RNA"/>
</dbReference>
<dbReference type="AlphaFoldDB" id="A0A7S2RFF5"/>
<accession>A0A7S2RFF5</accession>
<dbReference type="SMART" id="SM00322">
    <property type="entry name" value="KH"/>
    <property type="match status" value="1"/>
</dbReference>
<dbReference type="Gene3D" id="3.40.50.11980">
    <property type="match status" value="1"/>
</dbReference>
<keyword evidence="1" id="KW-0694">RNA-binding</keyword>
<dbReference type="InterPro" id="IPR036612">
    <property type="entry name" value="KH_dom_type_1_sf"/>
</dbReference>
<dbReference type="EMBL" id="HBHK01004775">
    <property type="protein sequence ID" value="CAD9669562.1"/>
    <property type="molecule type" value="Transcribed_RNA"/>
</dbReference>